<proteinExistence type="predicted"/>
<feature type="transmembrane region" description="Helical" evidence="6">
    <location>
        <begin position="143"/>
        <end position="161"/>
    </location>
</feature>
<dbReference type="CDD" id="cd01115">
    <property type="entry name" value="SLC13_permease"/>
    <property type="match status" value="1"/>
</dbReference>
<dbReference type="PANTHER" id="PTHR10283:SF82">
    <property type="entry name" value="SOLUTE CARRIER FAMILY 13 MEMBER 2"/>
    <property type="match status" value="1"/>
</dbReference>
<keyword evidence="3 6" id="KW-1133">Transmembrane helix</keyword>
<evidence type="ECO:0000256" key="1">
    <source>
        <dbReference type="ARBA" id="ARBA00004141"/>
    </source>
</evidence>
<feature type="region of interest" description="Disordered" evidence="5">
    <location>
        <begin position="227"/>
        <end position="266"/>
    </location>
</feature>
<dbReference type="Pfam" id="PF00939">
    <property type="entry name" value="Na_sulph_symp"/>
    <property type="match status" value="1"/>
</dbReference>
<dbReference type="OrthoDB" id="6493944at2759"/>
<feature type="transmembrane region" description="Helical" evidence="6">
    <location>
        <begin position="447"/>
        <end position="466"/>
    </location>
</feature>
<feature type="transmembrane region" description="Helical" evidence="6">
    <location>
        <begin position="315"/>
        <end position="341"/>
    </location>
</feature>
<feature type="transmembrane region" description="Helical" evidence="6">
    <location>
        <begin position="275"/>
        <end position="295"/>
    </location>
</feature>
<dbReference type="EMBL" id="CP031037">
    <property type="protein sequence ID" value="QDZ20547.1"/>
    <property type="molecule type" value="Genomic_DNA"/>
</dbReference>
<feature type="transmembrane region" description="Helical" evidence="6">
    <location>
        <begin position="527"/>
        <end position="547"/>
    </location>
</feature>
<dbReference type="STRING" id="1764295.A0A5B8MJE1"/>
<feature type="transmembrane region" description="Helical" evidence="6">
    <location>
        <begin position="361"/>
        <end position="383"/>
    </location>
</feature>
<gene>
    <name evidence="7" type="ORF">A3770_04p30650</name>
</gene>
<reference evidence="7 8" key="1">
    <citation type="submission" date="2018-07" db="EMBL/GenBank/DDBJ databases">
        <title>The complete nuclear genome of the prasinophyte Chloropicon primus (CCMP1205).</title>
        <authorList>
            <person name="Pombert J.-F."/>
            <person name="Otis C."/>
            <person name="Turmel M."/>
            <person name="Lemieux C."/>
        </authorList>
    </citation>
    <scope>NUCLEOTIDE SEQUENCE [LARGE SCALE GENOMIC DNA]</scope>
    <source>
        <strain evidence="7 8">CCMP1205</strain>
    </source>
</reference>
<evidence type="ECO:0000256" key="2">
    <source>
        <dbReference type="ARBA" id="ARBA00022692"/>
    </source>
</evidence>
<evidence type="ECO:0000256" key="3">
    <source>
        <dbReference type="ARBA" id="ARBA00022989"/>
    </source>
</evidence>
<evidence type="ECO:0000256" key="6">
    <source>
        <dbReference type="SAM" id="Phobius"/>
    </source>
</evidence>
<dbReference type="PANTHER" id="PTHR10283">
    <property type="entry name" value="SOLUTE CARRIER FAMILY 13 MEMBER"/>
    <property type="match status" value="1"/>
</dbReference>
<feature type="transmembrane region" description="Helical" evidence="6">
    <location>
        <begin position="170"/>
        <end position="192"/>
    </location>
</feature>
<feature type="transmembrane region" description="Helical" evidence="6">
    <location>
        <begin position="72"/>
        <end position="91"/>
    </location>
</feature>
<protein>
    <submittedName>
        <fullName evidence="7">Sodium/sulfate symporter</fullName>
    </submittedName>
</protein>
<keyword evidence="8" id="KW-1185">Reference proteome</keyword>
<keyword evidence="2 6" id="KW-0812">Transmembrane</keyword>
<dbReference type="GO" id="GO:0005886">
    <property type="term" value="C:plasma membrane"/>
    <property type="evidence" value="ECO:0007669"/>
    <property type="project" value="TreeGrafter"/>
</dbReference>
<evidence type="ECO:0000313" key="7">
    <source>
        <dbReference type="EMBL" id="QDZ20547.1"/>
    </source>
</evidence>
<dbReference type="AlphaFoldDB" id="A0A5B8MJE1"/>
<comment type="subcellular location">
    <subcellularLocation>
        <location evidence="1">Membrane</location>
        <topology evidence="1">Multi-pass membrane protein</topology>
    </subcellularLocation>
</comment>
<accession>A0A5B8MJE1</accession>
<organism evidence="7 8">
    <name type="scientific">Chloropicon primus</name>
    <dbReference type="NCBI Taxonomy" id="1764295"/>
    <lineage>
        <taxon>Eukaryota</taxon>
        <taxon>Viridiplantae</taxon>
        <taxon>Chlorophyta</taxon>
        <taxon>Chloropicophyceae</taxon>
        <taxon>Chloropicales</taxon>
        <taxon>Chloropicaceae</taxon>
        <taxon>Chloropicon</taxon>
    </lineage>
</organism>
<dbReference type="GO" id="GO:0015140">
    <property type="term" value="F:malate transmembrane transporter activity"/>
    <property type="evidence" value="ECO:0007669"/>
    <property type="project" value="UniProtKB-ARBA"/>
</dbReference>
<feature type="transmembrane region" description="Helical" evidence="6">
    <location>
        <begin position="567"/>
        <end position="593"/>
    </location>
</feature>
<evidence type="ECO:0000256" key="4">
    <source>
        <dbReference type="ARBA" id="ARBA00023136"/>
    </source>
</evidence>
<dbReference type="InterPro" id="IPR001898">
    <property type="entry name" value="SLC13A/DASS"/>
</dbReference>
<evidence type="ECO:0000256" key="5">
    <source>
        <dbReference type="SAM" id="MobiDB-lite"/>
    </source>
</evidence>
<feature type="transmembrane region" description="Helical" evidence="6">
    <location>
        <begin position="103"/>
        <end position="131"/>
    </location>
</feature>
<sequence>MGTDEGKSVELAAGSPYGLANRKDKLRAESAYDRIDIEHENEPEASTSQDDTFLLPHKRRGEEEEARPRGSQWVYCGFLLAGPAVFGLSFISRGKELPTAALVLWVALWWVTEILPLGLTAFVPAVVLPLMGVCKATEVTACYMNPTIMLFVQSFLLASCVHKYNLHKRVALNVMLITGTKPGGILLGSIMITATLSMWMSNTSTSAMMVPLVMSLYETLIKREKDEEAPLERSGENGGATNSAIGNGDERRGSEVSSSEDVGRRRKDAEKFGKGLMLSVAYSASIGGTATPIGTGPNLVLMQTWENTFGESPGFLSWLGFGFTYAALMLAVLWTYLYFFFTTKELPRATDTQLRSMLRDLGPYSFPEKVVTSSILIVMFLWMTRKKPLWGWGDALKAGGASVHDYMPVMAAAILLSVVPETNPFGRKGKGLGRKGKKILDMSAFRDVSWGVVFLLGGGFALSLGIERSGLMENITSALEFLKAHVGKFVFPLLIASSVTFATEFVSNVAMSTIILPVLANIGAETANLGLIPAALACSCAFMLPSATPPNALAYGSGLLSVYPDMVWSGLVMNVTGITLITFWSVFVAPIFFPENSTGPG</sequence>
<keyword evidence="4 6" id="KW-0472">Membrane</keyword>
<feature type="transmembrane region" description="Helical" evidence="6">
    <location>
        <begin position="406"/>
        <end position="426"/>
    </location>
</feature>
<dbReference type="Proteomes" id="UP000316726">
    <property type="component" value="Chromosome 4"/>
</dbReference>
<name>A0A5B8MJE1_9CHLO</name>
<evidence type="ECO:0000313" key="8">
    <source>
        <dbReference type="Proteomes" id="UP000316726"/>
    </source>
</evidence>